<dbReference type="EMBL" id="BSPC01000048">
    <property type="protein sequence ID" value="GLS21341.1"/>
    <property type="molecule type" value="Genomic_DNA"/>
</dbReference>
<dbReference type="InterPro" id="IPR024203">
    <property type="entry name" value="Deoxy-glucuronate_isom_IolB"/>
</dbReference>
<keyword evidence="3" id="KW-1185">Reference proteome</keyword>
<dbReference type="PANTHER" id="PTHR39193">
    <property type="entry name" value="5-DEOXY-GLUCURONATE ISOMERASE"/>
    <property type="match status" value="1"/>
</dbReference>
<comment type="caution">
    <text evidence="2">The sequence shown here is derived from an EMBL/GenBank/DDBJ whole genome shotgun (WGS) entry which is preliminary data.</text>
</comment>
<dbReference type="SUPFAM" id="SSF51182">
    <property type="entry name" value="RmlC-like cupins"/>
    <property type="match status" value="1"/>
</dbReference>
<dbReference type="InterPro" id="IPR021120">
    <property type="entry name" value="KduI/IolB_isomerase"/>
</dbReference>
<dbReference type="InterPro" id="IPR011051">
    <property type="entry name" value="RmlC_Cupin_sf"/>
</dbReference>
<dbReference type="GO" id="GO:0016853">
    <property type="term" value="F:isomerase activity"/>
    <property type="evidence" value="ECO:0007669"/>
    <property type="project" value="UniProtKB-KW"/>
</dbReference>
<evidence type="ECO:0000256" key="1">
    <source>
        <dbReference type="ARBA" id="ARBA00023235"/>
    </source>
</evidence>
<keyword evidence="1 2" id="KW-0413">Isomerase</keyword>
<dbReference type="PIRSF" id="PIRSF036628">
    <property type="entry name" value="IolB"/>
    <property type="match status" value="1"/>
</dbReference>
<sequence length="264" mass="29069">MSKLLIHPDKSSSKIHHVTPQTAGWSYVGFEVHQLAAGATLSAETGGSEICLVLVAGKAAIKAGDQDFGVLGERNDPFEAAPWSVYVPAKSRYEVTAETPLELAICAAPGTGAHQARVIGPDQVGQETRGKGSNTRHVRNILPEWEPAESLLVVEVITPSGNWSSYPPHKHDQDNLPAESLLEETYYHRFNPSQGYGVQRVYTDDRSLDETMAFGDRDVVLVPKGYHPVGVAHGYDLYYLNVMAGPKRVWKFHNDPDHEWLMKA</sequence>
<accession>A0ABQ6CLX7</accession>
<dbReference type="Pfam" id="PF04962">
    <property type="entry name" value="KduI"/>
    <property type="match status" value="1"/>
</dbReference>
<name>A0ABQ6CLX7_9HYPH</name>
<evidence type="ECO:0000313" key="3">
    <source>
        <dbReference type="Proteomes" id="UP001156882"/>
    </source>
</evidence>
<dbReference type="Gene3D" id="2.60.120.10">
    <property type="entry name" value="Jelly Rolls"/>
    <property type="match status" value="2"/>
</dbReference>
<evidence type="ECO:0000313" key="2">
    <source>
        <dbReference type="EMBL" id="GLS21341.1"/>
    </source>
</evidence>
<proteinExistence type="predicted"/>
<organism evidence="2 3">
    <name type="scientific">Labrys miyagiensis</name>
    <dbReference type="NCBI Taxonomy" id="346912"/>
    <lineage>
        <taxon>Bacteria</taxon>
        <taxon>Pseudomonadati</taxon>
        <taxon>Pseudomonadota</taxon>
        <taxon>Alphaproteobacteria</taxon>
        <taxon>Hyphomicrobiales</taxon>
        <taxon>Xanthobacteraceae</taxon>
        <taxon>Labrys</taxon>
    </lineage>
</organism>
<dbReference type="Proteomes" id="UP001156882">
    <property type="component" value="Unassembled WGS sequence"/>
</dbReference>
<reference evidence="3" key="1">
    <citation type="journal article" date="2019" name="Int. J. Syst. Evol. Microbiol.">
        <title>The Global Catalogue of Microorganisms (GCM) 10K type strain sequencing project: providing services to taxonomists for standard genome sequencing and annotation.</title>
        <authorList>
            <consortium name="The Broad Institute Genomics Platform"/>
            <consortium name="The Broad Institute Genome Sequencing Center for Infectious Disease"/>
            <person name="Wu L."/>
            <person name="Ma J."/>
        </authorList>
    </citation>
    <scope>NUCLEOTIDE SEQUENCE [LARGE SCALE GENOMIC DNA]</scope>
    <source>
        <strain evidence="3">NBRC 101365</strain>
    </source>
</reference>
<gene>
    <name evidence="2" type="ORF">GCM10007874_43580</name>
</gene>
<dbReference type="InterPro" id="IPR014710">
    <property type="entry name" value="RmlC-like_jellyroll"/>
</dbReference>
<protein>
    <submittedName>
        <fullName evidence="2">5-deoxy-glucuronate isomerase</fullName>
    </submittedName>
</protein>
<dbReference type="NCBIfam" id="TIGR04378">
    <property type="entry name" value="myo_inos_iolB"/>
    <property type="match status" value="1"/>
</dbReference>
<dbReference type="RefSeq" id="WP_284314386.1">
    <property type="nucleotide sequence ID" value="NZ_BSPC01000048.1"/>
</dbReference>
<dbReference type="PANTHER" id="PTHR39193:SF1">
    <property type="entry name" value="5-DEOXY-GLUCURONATE ISOMERASE"/>
    <property type="match status" value="1"/>
</dbReference>